<evidence type="ECO:0000256" key="1">
    <source>
        <dbReference type="SAM" id="SignalP"/>
    </source>
</evidence>
<proteinExistence type="predicted"/>
<protein>
    <recommendedName>
        <fullName evidence="4">Secreted protein</fullName>
    </recommendedName>
</protein>
<feature type="chain" id="PRO_5046361787" description="Secreted protein" evidence="1">
    <location>
        <begin position="23"/>
        <end position="125"/>
    </location>
</feature>
<keyword evidence="1" id="KW-0732">Signal</keyword>
<sequence length="125" mass="12606">MFKKLSALAATAVLLAGGVGVAAASVAAKEPAKSYGLCVSAKGAVRVLEARNLQASRYGRCKTGERKVLVPSIDGVPKPFQMPTKIQLSFDGVTAICSRGADAAAGVPAYACVKPSASPSPTPTS</sequence>
<keyword evidence="3" id="KW-1185">Reference proteome</keyword>
<feature type="signal peptide" evidence="1">
    <location>
        <begin position="1"/>
        <end position="22"/>
    </location>
</feature>
<gene>
    <name evidence="2" type="ORF">ACFSKW_54930</name>
</gene>
<dbReference type="EMBL" id="JBHUFV010000131">
    <property type="protein sequence ID" value="MFD1940583.1"/>
    <property type="molecule type" value="Genomic_DNA"/>
</dbReference>
<evidence type="ECO:0008006" key="4">
    <source>
        <dbReference type="Google" id="ProtNLM"/>
    </source>
</evidence>
<comment type="caution">
    <text evidence="2">The sequence shown here is derived from an EMBL/GenBank/DDBJ whole genome shotgun (WGS) entry which is preliminary data.</text>
</comment>
<evidence type="ECO:0000313" key="3">
    <source>
        <dbReference type="Proteomes" id="UP001597368"/>
    </source>
</evidence>
<evidence type="ECO:0000313" key="2">
    <source>
        <dbReference type="EMBL" id="MFD1940583.1"/>
    </source>
</evidence>
<organism evidence="2 3">
    <name type="scientific">Nonomuraea mangrovi</name>
    <dbReference type="NCBI Taxonomy" id="2316207"/>
    <lineage>
        <taxon>Bacteria</taxon>
        <taxon>Bacillati</taxon>
        <taxon>Actinomycetota</taxon>
        <taxon>Actinomycetes</taxon>
        <taxon>Streptosporangiales</taxon>
        <taxon>Streptosporangiaceae</taxon>
        <taxon>Nonomuraea</taxon>
    </lineage>
</organism>
<reference evidence="3" key="1">
    <citation type="journal article" date="2019" name="Int. J. Syst. Evol. Microbiol.">
        <title>The Global Catalogue of Microorganisms (GCM) 10K type strain sequencing project: providing services to taxonomists for standard genome sequencing and annotation.</title>
        <authorList>
            <consortium name="The Broad Institute Genomics Platform"/>
            <consortium name="The Broad Institute Genome Sequencing Center for Infectious Disease"/>
            <person name="Wu L."/>
            <person name="Ma J."/>
        </authorList>
    </citation>
    <scope>NUCLEOTIDE SEQUENCE [LARGE SCALE GENOMIC DNA]</scope>
    <source>
        <strain evidence="3">ICMP 6774ER</strain>
    </source>
</reference>
<dbReference type="RefSeq" id="WP_379583914.1">
    <property type="nucleotide sequence ID" value="NZ_JBHUFV010000131.1"/>
</dbReference>
<accession>A0ABW4TEU3</accession>
<name>A0ABW4TEU3_9ACTN</name>
<dbReference type="Proteomes" id="UP001597368">
    <property type="component" value="Unassembled WGS sequence"/>
</dbReference>